<name>A0ABP8W873_9ACTN</name>
<accession>A0ABP8W873</accession>
<feature type="compositionally biased region" description="Basic and acidic residues" evidence="1">
    <location>
        <begin position="258"/>
        <end position="267"/>
    </location>
</feature>
<protein>
    <submittedName>
        <fullName evidence="2">Uncharacterized protein</fullName>
    </submittedName>
</protein>
<gene>
    <name evidence="2" type="ORF">GCM10023226_21750</name>
</gene>
<keyword evidence="3" id="KW-1185">Reference proteome</keyword>
<evidence type="ECO:0000313" key="3">
    <source>
        <dbReference type="Proteomes" id="UP001500621"/>
    </source>
</evidence>
<feature type="compositionally biased region" description="Low complexity" evidence="1">
    <location>
        <begin position="227"/>
        <end position="253"/>
    </location>
</feature>
<proteinExistence type="predicted"/>
<sequence length="285" mass="30845">MSEQEAVVKALRRGRILDAIRWAYQSAAAGVADDFRPGKGYDEGWCGFSRHTLLRDRLNRVFSLGPYITPVGTDPRENLDILFEAIPESERATFPLIAPGLVEEADLNGSPGWKYKRMRLLIASIPHDDIDDITWQRRSATKQLVASQPDPDRDGDGTNTLLHRLAAAGDTGAKALLDAIEAAKPLDIPTYLIGHGHDLIGGGRRRLVLGRPQLQAREPWAWTENLLTTHPPTAGGLTPPATTPDPTQAPDAPVRLRRPADTKDPRAADGTPSGGAVTSGGANRL</sequence>
<feature type="region of interest" description="Disordered" evidence="1">
    <location>
        <begin position="227"/>
        <end position="285"/>
    </location>
</feature>
<dbReference type="RefSeq" id="WP_345265640.1">
    <property type="nucleotide sequence ID" value="NZ_BAABIM010000002.1"/>
</dbReference>
<dbReference type="EMBL" id="BAABIM010000002">
    <property type="protein sequence ID" value="GAA4684085.1"/>
    <property type="molecule type" value="Genomic_DNA"/>
</dbReference>
<organism evidence="2 3">
    <name type="scientific">Nocardioides nanhaiensis</name>
    <dbReference type="NCBI Taxonomy" id="1476871"/>
    <lineage>
        <taxon>Bacteria</taxon>
        <taxon>Bacillati</taxon>
        <taxon>Actinomycetota</taxon>
        <taxon>Actinomycetes</taxon>
        <taxon>Propionibacteriales</taxon>
        <taxon>Nocardioidaceae</taxon>
        <taxon>Nocardioides</taxon>
    </lineage>
</organism>
<reference evidence="3" key="1">
    <citation type="journal article" date="2019" name="Int. J. Syst. Evol. Microbiol.">
        <title>The Global Catalogue of Microorganisms (GCM) 10K type strain sequencing project: providing services to taxonomists for standard genome sequencing and annotation.</title>
        <authorList>
            <consortium name="The Broad Institute Genomics Platform"/>
            <consortium name="The Broad Institute Genome Sequencing Center for Infectious Disease"/>
            <person name="Wu L."/>
            <person name="Ma J."/>
        </authorList>
    </citation>
    <scope>NUCLEOTIDE SEQUENCE [LARGE SCALE GENOMIC DNA]</scope>
    <source>
        <strain evidence="3">JCM 18127</strain>
    </source>
</reference>
<comment type="caution">
    <text evidence="2">The sequence shown here is derived from an EMBL/GenBank/DDBJ whole genome shotgun (WGS) entry which is preliminary data.</text>
</comment>
<evidence type="ECO:0000256" key="1">
    <source>
        <dbReference type="SAM" id="MobiDB-lite"/>
    </source>
</evidence>
<evidence type="ECO:0000313" key="2">
    <source>
        <dbReference type="EMBL" id="GAA4684085.1"/>
    </source>
</evidence>
<dbReference type="Proteomes" id="UP001500621">
    <property type="component" value="Unassembled WGS sequence"/>
</dbReference>